<dbReference type="Gene3D" id="1.10.1740.10">
    <property type="match status" value="1"/>
</dbReference>
<dbReference type="PANTHER" id="PTHR43133:SF8">
    <property type="entry name" value="RNA POLYMERASE SIGMA FACTOR HI_1459-RELATED"/>
    <property type="match status" value="1"/>
</dbReference>
<evidence type="ECO:0000313" key="8">
    <source>
        <dbReference type="Proteomes" id="UP000515800"/>
    </source>
</evidence>
<dbReference type="PANTHER" id="PTHR43133">
    <property type="entry name" value="RNA POLYMERASE ECF-TYPE SIGMA FACTO"/>
    <property type="match status" value="1"/>
</dbReference>
<dbReference type="EMBL" id="CP060724">
    <property type="protein sequence ID" value="QNN75868.1"/>
    <property type="molecule type" value="Genomic_DNA"/>
</dbReference>
<dbReference type="InterPro" id="IPR013325">
    <property type="entry name" value="RNA_pol_sigma_r2"/>
</dbReference>
<gene>
    <name evidence="7" type="ORF">H9L19_03145</name>
</gene>
<dbReference type="AlphaFoldDB" id="A0A7G9T6Z3"/>
<dbReference type="SUPFAM" id="SSF88946">
    <property type="entry name" value="Sigma2 domain of RNA polymerase sigma factors"/>
    <property type="match status" value="1"/>
</dbReference>
<dbReference type="InterPro" id="IPR013249">
    <property type="entry name" value="RNA_pol_sigma70_r4_t2"/>
</dbReference>
<dbReference type="InterPro" id="IPR014284">
    <property type="entry name" value="RNA_pol_sigma-70_dom"/>
</dbReference>
<keyword evidence="3" id="KW-0731">Sigma factor</keyword>
<evidence type="ECO:0000256" key="4">
    <source>
        <dbReference type="ARBA" id="ARBA00023125"/>
    </source>
</evidence>
<dbReference type="GO" id="GO:0016987">
    <property type="term" value="F:sigma factor activity"/>
    <property type="evidence" value="ECO:0007669"/>
    <property type="project" value="UniProtKB-KW"/>
</dbReference>
<proteinExistence type="inferred from homology"/>
<dbReference type="InterPro" id="IPR036388">
    <property type="entry name" value="WH-like_DNA-bd_sf"/>
</dbReference>
<protein>
    <submittedName>
        <fullName evidence="7">Sigma-70 family RNA polymerase sigma factor</fullName>
    </submittedName>
</protein>
<keyword evidence="2" id="KW-0805">Transcription regulation</keyword>
<dbReference type="InterPro" id="IPR013324">
    <property type="entry name" value="RNA_pol_sigma_r3/r4-like"/>
</dbReference>
<dbReference type="GO" id="GO:0003677">
    <property type="term" value="F:DNA binding"/>
    <property type="evidence" value="ECO:0007669"/>
    <property type="project" value="UniProtKB-KW"/>
</dbReference>
<keyword evidence="8" id="KW-1185">Reference proteome</keyword>
<dbReference type="Pfam" id="PF08281">
    <property type="entry name" value="Sigma70_r4_2"/>
    <property type="match status" value="1"/>
</dbReference>
<sequence>MRQKGITAEQLARAKANDETVFMALYTLYRPLIWGAYRRHPRDLTPDDWRQEMGIVFIKAIQNVALADVGAFTNYLKTAAWRTMNRIRQRRYQQDISLNVFGEDTWDGLMAPELIQSRQTIERLMACQTMCQQLNPKQKQIFRLALLGYSGKEIAQQLMMTPSNVRTSLMRIRAQLQ</sequence>
<evidence type="ECO:0000256" key="2">
    <source>
        <dbReference type="ARBA" id="ARBA00023015"/>
    </source>
</evidence>
<name>A0A7G9T6Z3_9LACO</name>
<dbReference type="SUPFAM" id="SSF88659">
    <property type="entry name" value="Sigma3 and sigma4 domains of RNA polymerase sigma factors"/>
    <property type="match status" value="1"/>
</dbReference>
<dbReference type="InterPro" id="IPR039425">
    <property type="entry name" value="RNA_pol_sigma-70-like"/>
</dbReference>
<dbReference type="RefSeq" id="WP_187529696.1">
    <property type="nucleotide sequence ID" value="NZ_CP060724.1"/>
</dbReference>
<evidence type="ECO:0000256" key="3">
    <source>
        <dbReference type="ARBA" id="ARBA00023082"/>
    </source>
</evidence>
<reference evidence="7 8" key="1">
    <citation type="submission" date="2020-08" db="EMBL/GenBank/DDBJ databases">
        <title>Genome sequence of Weissella diestrammenae KACC 16890T.</title>
        <authorList>
            <person name="Hyun D.-W."/>
            <person name="Bae J.-W."/>
        </authorList>
    </citation>
    <scope>NUCLEOTIDE SEQUENCE [LARGE SCALE GENOMIC DNA]</scope>
    <source>
        <strain evidence="7 8">KACC 16890</strain>
    </source>
</reference>
<evidence type="ECO:0000259" key="6">
    <source>
        <dbReference type="Pfam" id="PF08281"/>
    </source>
</evidence>
<comment type="similarity">
    <text evidence="1">Belongs to the sigma-70 factor family. ECF subfamily.</text>
</comment>
<feature type="domain" description="RNA polymerase sigma factor 70 region 4 type 2" evidence="6">
    <location>
        <begin position="128"/>
        <end position="176"/>
    </location>
</feature>
<dbReference type="GO" id="GO:0006352">
    <property type="term" value="P:DNA-templated transcription initiation"/>
    <property type="evidence" value="ECO:0007669"/>
    <property type="project" value="InterPro"/>
</dbReference>
<evidence type="ECO:0000313" key="7">
    <source>
        <dbReference type="EMBL" id="QNN75868.1"/>
    </source>
</evidence>
<dbReference type="NCBIfam" id="TIGR02937">
    <property type="entry name" value="sigma70-ECF"/>
    <property type="match status" value="1"/>
</dbReference>
<dbReference type="Proteomes" id="UP000515800">
    <property type="component" value="Chromosome"/>
</dbReference>
<keyword evidence="5" id="KW-0804">Transcription</keyword>
<dbReference type="KEGG" id="wdi:H9L19_03145"/>
<organism evidence="7 8">
    <name type="scientific">Weissella diestrammenae</name>
    <dbReference type="NCBI Taxonomy" id="1162633"/>
    <lineage>
        <taxon>Bacteria</taxon>
        <taxon>Bacillati</taxon>
        <taxon>Bacillota</taxon>
        <taxon>Bacilli</taxon>
        <taxon>Lactobacillales</taxon>
        <taxon>Lactobacillaceae</taxon>
        <taxon>Weissella</taxon>
    </lineage>
</organism>
<evidence type="ECO:0000256" key="5">
    <source>
        <dbReference type="ARBA" id="ARBA00023163"/>
    </source>
</evidence>
<dbReference type="Gene3D" id="1.10.10.10">
    <property type="entry name" value="Winged helix-like DNA-binding domain superfamily/Winged helix DNA-binding domain"/>
    <property type="match status" value="1"/>
</dbReference>
<evidence type="ECO:0000256" key="1">
    <source>
        <dbReference type="ARBA" id="ARBA00010641"/>
    </source>
</evidence>
<keyword evidence="4" id="KW-0238">DNA-binding</keyword>
<accession>A0A7G9T6Z3</accession>